<keyword evidence="3" id="KW-1185">Reference proteome</keyword>
<proteinExistence type="predicted"/>
<evidence type="ECO:0008006" key="4">
    <source>
        <dbReference type="Google" id="ProtNLM"/>
    </source>
</evidence>
<feature type="non-terminal residue" evidence="2">
    <location>
        <position position="1"/>
    </location>
</feature>
<gene>
    <name evidence="2" type="ORF">SNEC2469_LOCUS28188</name>
</gene>
<protein>
    <recommendedName>
        <fullName evidence="4">Reverse transcriptase Ty1/copia-type domain-containing protein</fullName>
    </recommendedName>
</protein>
<dbReference type="EMBL" id="CAJNJA010060681">
    <property type="protein sequence ID" value="CAE7871414.1"/>
    <property type="molecule type" value="Genomic_DNA"/>
</dbReference>
<evidence type="ECO:0000313" key="2">
    <source>
        <dbReference type="EMBL" id="CAE7871414.1"/>
    </source>
</evidence>
<evidence type="ECO:0000256" key="1">
    <source>
        <dbReference type="SAM" id="MobiDB-lite"/>
    </source>
</evidence>
<dbReference type="OrthoDB" id="447494at2759"/>
<feature type="region of interest" description="Disordered" evidence="1">
    <location>
        <begin position="1"/>
        <end position="90"/>
    </location>
</feature>
<sequence>VASARVKDKVPVEREAEKAPEPELPYEDVLERIEDKLLDGLSPAEPRAVSHAPDENDHLSDYEPSDDDGSAPVGGATVQTAPEPAPGHLATARTVPDRSFLERDHSLRRPCRFEALPRKNQLVEYCCEDDSEIGLAAANHRVDCLRSEWLKDVQGVSSVQKEAEGLRSNQTWDDDSVRPLWQLRKESKESGQKIKVAELLRLCGIKHFELGPQHHRYKGRIVYRGDYVTDASGNQVYFEDTATTPTGLVGLGVTLWYGLRPGHSTSCSDCVQAYLQASIGEGTWVVIPPELWVPSWHQRFPAGTKLVVQLRKSLYGHPESGRRWQLFLERHLRELCGTECPEYPSNWIFRQNGKTLILNVYVDDLTLSGPTELHQQFWHELRSRVKLDPEVYVESGDKGCRILGRHHSLLRETPQGTSPSTCEFDMCSYAAQLVDFYCEVAGVTKDKLRNSPSPCYPENQLT</sequence>
<reference evidence="2" key="1">
    <citation type="submission" date="2021-02" db="EMBL/GenBank/DDBJ databases">
        <authorList>
            <person name="Dougan E. K."/>
            <person name="Rhodes N."/>
            <person name="Thang M."/>
            <person name="Chan C."/>
        </authorList>
    </citation>
    <scope>NUCLEOTIDE SEQUENCE</scope>
</reference>
<accession>A0A813AJX1</accession>
<organism evidence="2 3">
    <name type="scientific">Symbiodinium necroappetens</name>
    <dbReference type="NCBI Taxonomy" id="1628268"/>
    <lineage>
        <taxon>Eukaryota</taxon>
        <taxon>Sar</taxon>
        <taxon>Alveolata</taxon>
        <taxon>Dinophyceae</taxon>
        <taxon>Suessiales</taxon>
        <taxon>Symbiodiniaceae</taxon>
        <taxon>Symbiodinium</taxon>
    </lineage>
</organism>
<name>A0A813AJX1_9DINO</name>
<comment type="caution">
    <text evidence="2">The sequence shown here is derived from an EMBL/GenBank/DDBJ whole genome shotgun (WGS) entry which is preliminary data.</text>
</comment>
<feature type="compositionally biased region" description="Basic and acidic residues" evidence="1">
    <location>
        <begin position="1"/>
        <end position="21"/>
    </location>
</feature>
<feature type="compositionally biased region" description="Basic and acidic residues" evidence="1">
    <location>
        <begin position="29"/>
        <end position="38"/>
    </location>
</feature>
<feature type="compositionally biased region" description="Basic and acidic residues" evidence="1">
    <location>
        <begin position="52"/>
        <end position="61"/>
    </location>
</feature>
<dbReference type="Proteomes" id="UP000601435">
    <property type="component" value="Unassembled WGS sequence"/>
</dbReference>
<evidence type="ECO:0000313" key="3">
    <source>
        <dbReference type="Proteomes" id="UP000601435"/>
    </source>
</evidence>
<dbReference type="AlphaFoldDB" id="A0A813AJX1"/>